<dbReference type="GeneID" id="54992121"/>
<organism evidence="1 2">
    <name type="scientific">Microbacterium phage Hyperion</name>
    <dbReference type="NCBI Taxonomy" id="2182354"/>
    <lineage>
        <taxon>Viruses</taxon>
        <taxon>Duplodnaviria</taxon>
        <taxon>Heunggongvirae</taxon>
        <taxon>Uroviricota</taxon>
        <taxon>Caudoviricetes</taxon>
        <taxon>Squashvirus</taxon>
        <taxon>Squashvirus hyperion</taxon>
    </lineage>
</organism>
<name>A0A2U8UJ03_9CAUD</name>
<evidence type="ECO:0000313" key="2">
    <source>
        <dbReference type="Proteomes" id="UP000246630"/>
    </source>
</evidence>
<dbReference type="KEGG" id="vg:54992121"/>
<dbReference type="Proteomes" id="UP000246630">
    <property type="component" value="Segment"/>
</dbReference>
<gene>
    <name evidence="1" type="primary">63</name>
    <name evidence="1" type="ORF">PBI_HYPERION_63</name>
</gene>
<evidence type="ECO:0000313" key="1">
    <source>
        <dbReference type="EMBL" id="AWN03578.1"/>
    </source>
</evidence>
<dbReference type="EMBL" id="MH153803">
    <property type="protein sequence ID" value="AWN03578.1"/>
    <property type="molecule type" value="Genomic_DNA"/>
</dbReference>
<accession>A0A2U8UJ03</accession>
<protein>
    <submittedName>
        <fullName evidence="1">Uncharacterized protein</fullName>
    </submittedName>
</protein>
<dbReference type="RefSeq" id="YP_009801605.1">
    <property type="nucleotide sequence ID" value="NC_047973.1"/>
</dbReference>
<proteinExistence type="predicted"/>
<keyword evidence="2" id="KW-1185">Reference proteome</keyword>
<reference evidence="1 2" key="1">
    <citation type="submission" date="2018-03" db="EMBL/GenBank/DDBJ databases">
        <authorList>
            <person name="Stanton A.-C.J."/>
            <person name="Garlena R.A."/>
            <person name="Russell D.A."/>
            <person name="Pope W.H."/>
            <person name="Jacobs-Sera D."/>
            <person name="Hatfull G.F."/>
        </authorList>
    </citation>
    <scope>NUCLEOTIDE SEQUENCE [LARGE SCALE GENOMIC DNA]</scope>
</reference>
<sequence length="82" mass="8449">MSAQQLGRDLHYLGVRGDLPSIAAKLTEMGWVKMSDGGPSNVISTPGAIVVNGLDGDAVALAIADQVGRAITPAHVDLVRGR</sequence>